<feature type="region of interest" description="Disordered" evidence="1">
    <location>
        <begin position="42"/>
        <end position="73"/>
    </location>
</feature>
<evidence type="ECO:0000313" key="3">
    <source>
        <dbReference type="Proteomes" id="UP001066276"/>
    </source>
</evidence>
<comment type="caution">
    <text evidence="2">The sequence shown here is derived from an EMBL/GenBank/DDBJ whole genome shotgun (WGS) entry which is preliminary data.</text>
</comment>
<dbReference type="EMBL" id="JANPWB010000012">
    <property type="protein sequence ID" value="KAJ1111782.1"/>
    <property type="molecule type" value="Genomic_DNA"/>
</dbReference>
<protein>
    <submittedName>
        <fullName evidence="2">Uncharacterized protein</fullName>
    </submittedName>
</protein>
<name>A0AAV7NB21_PLEWA</name>
<accession>A0AAV7NB21</accession>
<sequence>MDASCFLVKRPDAHGRVGATSISLINAARALALRARRLLTSRSPSSMSMPRGESVQQRLGAGRKVTSKAGPLAASPPLIGHGALIGAGAR</sequence>
<reference evidence="2" key="1">
    <citation type="journal article" date="2022" name="bioRxiv">
        <title>Sequencing and chromosome-scale assembly of the giantPleurodeles waltlgenome.</title>
        <authorList>
            <person name="Brown T."/>
            <person name="Elewa A."/>
            <person name="Iarovenko S."/>
            <person name="Subramanian E."/>
            <person name="Araus A.J."/>
            <person name="Petzold A."/>
            <person name="Susuki M."/>
            <person name="Suzuki K.-i.T."/>
            <person name="Hayashi T."/>
            <person name="Toyoda A."/>
            <person name="Oliveira C."/>
            <person name="Osipova E."/>
            <person name="Leigh N.D."/>
            <person name="Simon A."/>
            <person name="Yun M.H."/>
        </authorList>
    </citation>
    <scope>NUCLEOTIDE SEQUENCE</scope>
    <source>
        <strain evidence="2">20211129_DDA</strain>
        <tissue evidence="2">Liver</tissue>
    </source>
</reference>
<gene>
    <name evidence="2" type="ORF">NDU88_000055</name>
</gene>
<evidence type="ECO:0000256" key="1">
    <source>
        <dbReference type="SAM" id="MobiDB-lite"/>
    </source>
</evidence>
<dbReference type="Proteomes" id="UP001066276">
    <property type="component" value="Chromosome 8"/>
</dbReference>
<proteinExistence type="predicted"/>
<organism evidence="2 3">
    <name type="scientific">Pleurodeles waltl</name>
    <name type="common">Iberian ribbed newt</name>
    <dbReference type="NCBI Taxonomy" id="8319"/>
    <lineage>
        <taxon>Eukaryota</taxon>
        <taxon>Metazoa</taxon>
        <taxon>Chordata</taxon>
        <taxon>Craniata</taxon>
        <taxon>Vertebrata</taxon>
        <taxon>Euteleostomi</taxon>
        <taxon>Amphibia</taxon>
        <taxon>Batrachia</taxon>
        <taxon>Caudata</taxon>
        <taxon>Salamandroidea</taxon>
        <taxon>Salamandridae</taxon>
        <taxon>Pleurodelinae</taxon>
        <taxon>Pleurodeles</taxon>
    </lineage>
</organism>
<dbReference type="AlphaFoldDB" id="A0AAV7NB21"/>
<keyword evidence="3" id="KW-1185">Reference proteome</keyword>
<evidence type="ECO:0000313" key="2">
    <source>
        <dbReference type="EMBL" id="KAJ1111782.1"/>
    </source>
</evidence>